<evidence type="ECO:0000313" key="3">
    <source>
        <dbReference type="Proteomes" id="UP001292094"/>
    </source>
</evidence>
<evidence type="ECO:0000313" key="2">
    <source>
        <dbReference type="EMBL" id="KAK4317100.1"/>
    </source>
</evidence>
<evidence type="ECO:0000256" key="1">
    <source>
        <dbReference type="SAM" id="SignalP"/>
    </source>
</evidence>
<dbReference type="EMBL" id="JAWZYT010000953">
    <property type="protein sequence ID" value="KAK4317100.1"/>
    <property type="molecule type" value="Genomic_DNA"/>
</dbReference>
<proteinExistence type="predicted"/>
<keyword evidence="1" id="KW-0732">Signal</keyword>
<name>A0AAE1PYI5_9EUCA</name>
<organism evidence="2 3">
    <name type="scientific">Petrolisthes manimaculis</name>
    <dbReference type="NCBI Taxonomy" id="1843537"/>
    <lineage>
        <taxon>Eukaryota</taxon>
        <taxon>Metazoa</taxon>
        <taxon>Ecdysozoa</taxon>
        <taxon>Arthropoda</taxon>
        <taxon>Crustacea</taxon>
        <taxon>Multicrustacea</taxon>
        <taxon>Malacostraca</taxon>
        <taxon>Eumalacostraca</taxon>
        <taxon>Eucarida</taxon>
        <taxon>Decapoda</taxon>
        <taxon>Pleocyemata</taxon>
        <taxon>Anomura</taxon>
        <taxon>Galatheoidea</taxon>
        <taxon>Porcellanidae</taxon>
        <taxon>Petrolisthes</taxon>
    </lineage>
</organism>
<feature type="chain" id="PRO_5042268447" evidence="1">
    <location>
        <begin position="19"/>
        <end position="177"/>
    </location>
</feature>
<dbReference type="AlphaFoldDB" id="A0AAE1PYI5"/>
<reference evidence="2" key="1">
    <citation type="submission" date="2023-11" db="EMBL/GenBank/DDBJ databases">
        <title>Genome assemblies of two species of porcelain crab, Petrolisthes cinctipes and Petrolisthes manimaculis (Anomura: Porcellanidae).</title>
        <authorList>
            <person name="Angst P."/>
        </authorList>
    </citation>
    <scope>NUCLEOTIDE SEQUENCE</scope>
    <source>
        <strain evidence="2">PB745_02</strain>
        <tissue evidence="2">Gill</tissue>
    </source>
</reference>
<gene>
    <name evidence="2" type="ORF">Pmani_011808</name>
</gene>
<keyword evidence="3" id="KW-1185">Reference proteome</keyword>
<accession>A0AAE1PYI5</accession>
<feature type="signal peptide" evidence="1">
    <location>
        <begin position="1"/>
        <end position="18"/>
    </location>
</feature>
<sequence>MLLPASATCLPLFLLVVSTPTTVPSVYPGLLNISASYLYLLSSSVPAISILCPLPRKPTACLSFCPFPPRSCCLHHLCLPGAFIFVTSNLGTTQFPAFIPASSLPRLVQHISTECLSLLPACPKMVLTLCLPIPVLVTLDFATPPWPHPPHALVLTPARSMSALYPVITHLCLSYLL</sequence>
<protein>
    <submittedName>
        <fullName evidence="2">Uncharacterized protein</fullName>
    </submittedName>
</protein>
<comment type="caution">
    <text evidence="2">The sequence shown here is derived from an EMBL/GenBank/DDBJ whole genome shotgun (WGS) entry which is preliminary data.</text>
</comment>
<dbReference type="Proteomes" id="UP001292094">
    <property type="component" value="Unassembled WGS sequence"/>
</dbReference>